<evidence type="ECO:0000256" key="1">
    <source>
        <dbReference type="ARBA" id="ARBA00001946"/>
    </source>
</evidence>
<evidence type="ECO:0000313" key="8">
    <source>
        <dbReference type="EMBL" id="CCF84535.1"/>
    </source>
</evidence>
<dbReference type="PANTHER" id="PTHR11603">
    <property type="entry name" value="AAA FAMILY ATPASE"/>
    <property type="match status" value="1"/>
</dbReference>
<dbReference type="PANTHER" id="PTHR11603:SF147">
    <property type="entry name" value="MEMBRANE PROTEIN"/>
    <property type="match status" value="1"/>
</dbReference>
<evidence type="ECO:0000256" key="6">
    <source>
        <dbReference type="SAM" id="Phobius"/>
    </source>
</evidence>
<dbReference type="Gene3D" id="3.40.50.1010">
    <property type="entry name" value="5'-nuclease"/>
    <property type="match status" value="1"/>
</dbReference>
<dbReference type="InterPro" id="IPR029060">
    <property type="entry name" value="PIN-like_dom_sf"/>
</dbReference>
<dbReference type="CDD" id="cd09877">
    <property type="entry name" value="PIN_YacL-like"/>
    <property type="match status" value="1"/>
</dbReference>
<feature type="domain" description="TRAM" evidence="7">
    <location>
        <begin position="303"/>
        <end position="365"/>
    </location>
</feature>
<feature type="transmembrane region" description="Helical" evidence="6">
    <location>
        <begin position="92"/>
        <end position="111"/>
    </location>
</feature>
<keyword evidence="3" id="KW-0540">Nuclease</keyword>
<feature type="transmembrane region" description="Helical" evidence="6">
    <location>
        <begin position="123"/>
        <end position="142"/>
    </location>
</feature>
<keyword evidence="4" id="KW-0378">Hydrolase</keyword>
<dbReference type="SMART" id="SM00670">
    <property type="entry name" value="PINc"/>
    <property type="match status" value="1"/>
</dbReference>
<sequence length="374" mass="40825">MPEQEERRNGMNSLLGRILRVLGLIVGAIVGWEAGVNSRLPALPAPEGNWPIYPALFATVFGLLLFIITPYLTIGLFGWFRREIRRLPATDLMAAGIGLLVGGLVSTLLAWPISLLPPPFGQILPFVGAVVICSASVVVLVTKKREILGLLNRRAGEVSAAATKVRPLPTTARPKILVDTSVIIDGRVVDLVRTGFLREDLLIPQFVLKELHLVADSADLTRRSRGRRGLDVLERLRNAGEATIEMSDIDALEEPDVDSKLVRVAKAYNYLILTGDQNLNRVAVLQGVQVLNIHELAHALRPPLIPGEEMPLKIIQPGREYDQGIGYLEDGTMVVVESGKGFIGQDVVVVVTRTLQNNAGRMAFAQLKNVESVQ</sequence>
<dbReference type="RefSeq" id="WP_008478763.1">
    <property type="nucleotide sequence ID" value="NZ_CAGS01000286.1"/>
</dbReference>
<dbReference type="InterPro" id="IPR052041">
    <property type="entry name" value="Nucleic_acid_metab_PIN/TRAM"/>
</dbReference>
<keyword evidence="6" id="KW-0472">Membrane</keyword>
<dbReference type="Proteomes" id="UP000004221">
    <property type="component" value="Unassembled WGS sequence"/>
</dbReference>
<evidence type="ECO:0000256" key="5">
    <source>
        <dbReference type="ARBA" id="ARBA00022842"/>
    </source>
</evidence>
<dbReference type="OrthoDB" id="9780734at2"/>
<dbReference type="PROSITE" id="PS50926">
    <property type="entry name" value="TRAM"/>
    <property type="match status" value="1"/>
</dbReference>
<dbReference type="SUPFAM" id="SSF88723">
    <property type="entry name" value="PIN domain-like"/>
    <property type="match status" value="1"/>
</dbReference>
<keyword evidence="9" id="KW-1185">Reference proteome</keyword>
<protein>
    <submittedName>
        <fullName evidence="8">PilT protein domain protein</fullName>
    </submittedName>
</protein>
<keyword evidence="6" id="KW-1133">Transmembrane helix</keyword>
<dbReference type="GO" id="GO:0004518">
    <property type="term" value="F:nuclease activity"/>
    <property type="evidence" value="ECO:0007669"/>
    <property type="project" value="UniProtKB-KW"/>
</dbReference>
<keyword evidence="5" id="KW-0460">Magnesium</keyword>
<evidence type="ECO:0000256" key="3">
    <source>
        <dbReference type="ARBA" id="ARBA00022722"/>
    </source>
</evidence>
<dbReference type="GO" id="GO:0016740">
    <property type="term" value="F:transferase activity"/>
    <property type="evidence" value="ECO:0007669"/>
    <property type="project" value="UniProtKB-KW"/>
</dbReference>
<keyword evidence="2" id="KW-0808">Transferase</keyword>
<dbReference type="InterPro" id="IPR002716">
    <property type="entry name" value="PIN_dom"/>
</dbReference>
<gene>
    <name evidence="8" type="ORF">NITHO_3560002</name>
</gene>
<keyword evidence="6" id="KW-0812">Transmembrane</keyword>
<feature type="transmembrane region" description="Helical" evidence="6">
    <location>
        <begin position="52"/>
        <end position="80"/>
    </location>
</feature>
<evidence type="ECO:0000256" key="4">
    <source>
        <dbReference type="ARBA" id="ARBA00022801"/>
    </source>
</evidence>
<dbReference type="AlphaFoldDB" id="I4EIM3"/>
<dbReference type="InterPro" id="IPR002792">
    <property type="entry name" value="TRAM_dom"/>
</dbReference>
<name>I4EIM3_9BACT</name>
<comment type="caution">
    <text evidence="8">The sequence shown here is derived from an EMBL/GenBank/DDBJ whole genome shotgun (WGS) entry which is preliminary data.</text>
</comment>
<comment type="cofactor">
    <cofactor evidence="1">
        <name>Mg(2+)</name>
        <dbReference type="ChEBI" id="CHEBI:18420"/>
    </cofactor>
</comment>
<evidence type="ECO:0000313" key="9">
    <source>
        <dbReference type="Proteomes" id="UP000004221"/>
    </source>
</evidence>
<feature type="transmembrane region" description="Helical" evidence="6">
    <location>
        <begin position="14"/>
        <end position="32"/>
    </location>
</feature>
<dbReference type="GO" id="GO:0016787">
    <property type="term" value="F:hydrolase activity"/>
    <property type="evidence" value="ECO:0007669"/>
    <property type="project" value="UniProtKB-KW"/>
</dbReference>
<evidence type="ECO:0000256" key="2">
    <source>
        <dbReference type="ARBA" id="ARBA00022679"/>
    </source>
</evidence>
<accession>I4EIM3</accession>
<evidence type="ECO:0000259" key="7">
    <source>
        <dbReference type="PROSITE" id="PS50926"/>
    </source>
</evidence>
<reference evidence="8 9" key="1">
    <citation type="journal article" date="2012" name="ISME J.">
        <title>Nitrification expanded: discovery, physiology and genomics of a nitrite-oxidizing bacterium from the phylum Chloroflexi.</title>
        <authorList>
            <person name="Sorokin D.Y."/>
            <person name="Lucker S."/>
            <person name="Vejmelkova D."/>
            <person name="Kostrikina N.A."/>
            <person name="Kleerebezem R."/>
            <person name="Rijpstra W.I."/>
            <person name="Damste J.S."/>
            <person name="Le Paslier D."/>
            <person name="Muyzer G."/>
            <person name="Wagner M."/>
            <person name="van Loosdrecht M.C."/>
            <person name="Daims H."/>
        </authorList>
    </citation>
    <scope>NUCLEOTIDE SEQUENCE [LARGE SCALE GENOMIC DNA]</scope>
    <source>
        <strain evidence="9">none</strain>
    </source>
</reference>
<organism evidence="8 9">
    <name type="scientific">Nitrolancea hollandica Lb</name>
    <dbReference type="NCBI Taxonomy" id="1129897"/>
    <lineage>
        <taxon>Bacteria</taxon>
        <taxon>Pseudomonadati</taxon>
        <taxon>Thermomicrobiota</taxon>
        <taxon>Thermomicrobia</taxon>
        <taxon>Sphaerobacterales</taxon>
        <taxon>Sphaerobacterineae</taxon>
        <taxon>Sphaerobacteraceae</taxon>
        <taxon>Nitrolancea</taxon>
    </lineage>
</organism>
<proteinExistence type="predicted"/>
<dbReference type="EMBL" id="CAGS01000286">
    <property type="protein sequence ID" value="CCF84535.1"/>
    <property type="molecule type" value="Genomic_DNA"/>
</dbReference>